<evidence type="ECO:0000256" key="3">
    <source>
        <dbReference type="ARBA" id="ARBA00023163"/>
    </source>
</evidence>
<keyword evidence="1" id="KW-0805">Transcription regulation</keyword>
<evidence type="ECO:0000259" key="4">
    <source>
        <dbReference type="PROSITE" id="PS01124"/>
    </source>
</evidence>
<dbReference type="EMBL" id="VOHS01000039">
    <property type="protein sequence ID" value="TWV95640.1"/>
    <property type="molecule type" value="Genomic_DNA"/>
</dbReference>
<dbReference type="PANTHER" id="PTHR43280">
    <property type="entry name" value="ARAC-FAMILY TRANSCRIPTIONAL REGULATOR"/>
    <property type="match status" value="1"/>
</dbReference>
<dbReference type="SMART" id="SM00342">
    <property type="entry name" value="HTH_ARAC"/>
    <property type="match status" value="1"/>
</dbReference>
<dbReference type="PANTHER" id="PTHR43280:SF32">
    <property type="entry name" value="TRANSCRIPTIONAL REGULATORY PROTEIN"/>
    <property type="match status" value="1"/>
</dbReference>
<dbReference type="InterPro" id="IPR037923">
    <property type="entry name" value="HTH-like"/>
</dbReference>
<evidence type="ECO:0000313" key="5">
    <source>
        <dbReference type="EMBL" id="TWV95640.1"/>
    </source>
</evidence>
<evidence type="ECO:0000256" key="2">
    <source>
        <dbReference type="ARBA" id="ARBA00023125"/>
    </source>
</evidence>
<keyword evidence="2" id="KW-0238">DNA-binding</keyword>
<dbReference type="SUPFAM" id="SSF46689">
    <property type="entry name" value="Homeodomain-like"/>
    <property type="match status" value="1"/>
</dbReference>
<dbReference type="GO" id="GO:0003700">
    <property type="term" value="F:DNA-binding transcription factor activity"/>
    <property type="evidence" value="ECO:0007669"/>
    <property type="project" value="InterPro"/>
</dbReference>
<dbReference type="OrthoDB" id="2585681at2"/>
<sequence length="290" mass="33178">MTTTLSPEITNPIDGSLGFRIKHFTSDADFNEVQKIGLFSIIWILEGNGSLRADFTSYDLKPGTMLFFMPFQPFQITGADIKGVILNFHHDFFCIIKHHREVACDGILFNNIDQSPIVQIPANEAPMLEQVLDQIQQELQVAGLAQHDLITSYLKILLINVTRIKMAQSTAQAPFSEKSTESVLLHSFKTYIEQYFREKHSPGDYAELLNTSVKNLGRVVKEYNQKTPTDLIATRIIVEAKRELYLTDKAIKEIAYDLGFKDEYHFSRYFKNITQTSPQTYRNSLKKAWG</sequence>
<dbReference type="Pfam" id="PF12833">
    <property type="entry name" value="HTH_18"/>
    <property type="match status" value="1"/>
</dbReference>
<feature type="domain" description="HTH araC/xylS-type" evidence="4">
    <location>
        <begin position="186"/>
        <end position="284"/>
    </location>
</feature>
<protein>
    <submittedName>
        <fullName evidence="5">Helix-turn-helix domain-containing protein</fullName>
    </submittedName>
</protein>
<organism evidence="5 6">
    <name type="scientific">Chitinophaga pinensis</name>
    <dbReference type="NCBI Taxonomy" id="79329"/>
    <lineage>
        <taxon>Bacteria</taxon>
        <taxon>Pseudomonadati</taxon>
        <taxon>Bacteroidota</taxon>
        <taxon>Chitinophagia</taxon>
        <taxon>Chitinophagales</taxon>
        <taxon>Chitinophagaceae</taxon>
        <taxon>Chitinophaga</taxon>
    </lineage>
</organism>
<dbReference type="AlphaFoldDB" id="A0A5C6LNL6"/>
<dbReference type="RefSeq" id="WP_146307549.1">
    <property type="nucleotide sequence ID" value="NZ_VOHS01000039.1"/>
</dbReference>
<dbReference type="SUPFAM" id="SSF51215">
    <property type="entry name" value="Regulatory protein AraC"/>
    <property type="match status" value="1"/>
</dbReference>
<accession>A0A5C6LNL6</accession>
<keyword evidence="6" id="KW-1185">Reference proteome</keyword>
<reference evidence="5 6" key="1">
    <citation type="submission" date="2019-08" db="EMBL/GenBank/DDBJ databases">
        <title>Whole genome sequencing of chitin degrading bacteria Chitinophaga pinensis YS16.</title>
        <authorList>
            <person name="Singh R.P."/>
            <person name="Manchanda G."/>
            <person name="Maurya I.K."/>
            <person name="Joshi N.K."/>
            <person name="Srivastava A.K."/>
        </authorList>
    </citation>
    <scope>NUCLEOTIDE SEQUENCE [LARGE SCALE GENOMIC DNA]</scope>
    <source>
        <strain evidence="5 6">YS-16</strain>
    </source>
</reference>
<dbReference type="PROSITE" id="PS01124">
    <property type="entry name" value="HTH_ARAC_FAMILY_2"/>
    <property type="match status" value="1"/>
</dbReference>
<dbReference type="Proteomes" id="UP000318815">
    <property type="component" value="Unassembled WGS sequence"/>
</dbReference>
<dbReference type="GO" id="GO:0043565">
    <property type="term" value="F:sequence-specific DNA binding"/>
    <property type="evidence" value="ECO:0007669"/>
    <property type="project" value="InterPro"/>
</dbReference>
<evidence type="ECO:0000256" key="1">
    <source>
        <dbReference type="ARBA" id="ARBA00023015"/>
    </source>
</evidence>
<dbReference type="InterPro" id="IPR009057">
    <property type="entry name" value="Homeodomain-like_sf"/>
</dbReference>
<proteinExistence type="predicted"/>
<comment type="caution">
    <text evidence="5">The sequence shown here is derived from an EMBL/GenBank/DDBJ whole genome shotgun (WGS) entry which is preliminary data.</text>
</comment>
<dbReference type="InterPro" id="IPR018060">
    <property type="entry name" value="HTH_AraC"/>
</dbReference>
<dbReference type="Gene3D" id="1.10.10.60">
    <property type="entry name" value="Homeodomain-like"/>
    <property type="match status" value="1"/>
</dbReference>
<keyword evidence="3" id="KW-0804">Transcription</keyword>
<name>A0A5C6LNL6_9BACT</name>
<evidence type="ECO:0000313" key="6">
    <source>
        <dbReference type="Proteomes" id="UP000318815"/>
    </source>
</evidence>
<gene>
    <name evidence="5" type="ORF">FEF09_24365</name>
</gene>